<accession>A0A811PJ86</accession>
<dbReference type="InterPro" id="IPR036187">
    <property type="entry name" value="DNA_mismatch_repair_MutS_sf"/>
</dbReference>
<dbReference type="InterPro" id="IPR036678">
    <property type="entry name" value="MutS_con_dom_sf"/>
</dbReference>
<dbReference type="PIRSF" id="PIRSF037677">
    <property type="entry name" value="DNA_mis_repair_Msh6"/>
    <property type="match status" value="1"/>
</dbReference>
<dbReference type="PANTHER" id="PTHR11361">
    <property type="entry name" value="DNA MISMATCH REPAIR PROTEIN MUTS FAMILY MEMBER"/>
    <property type="match status" value="1"/>
</dbReference>
<dbReference type="Gene3D" id="3.40.1170.10">
    <property type="entry name" value="DNA repair protein MutS, domain I"/>
    <property type="match status" value="1"/>
</dbReference>
<dbReference type="Gene3D" id="3.40.50.300">
    <property type="entry name" value="P-loop containing nucleotide triphosphate hydrolases"/>
    <property type="match status" value="1"/>
</dbReference>
<sequence length="798" mass="89131">MQAAIPCQAVNANNQCPPLWALNKKMKSAHCSIERKDHDEMADSARSKFEWQNPSAIRDANRRRPNDPLYDEKMSTSQKQYWNIKCKYMDVVLFFKVGIFYELYELDAEIGQKELDWKMTVSGVGISESGIDDAVDKLVARGLSWNFQVTLASNSSQVYGFAFLDYAALKIWVGSVQDDDSSAALGALLMQVSPRELIYETSGISKETQRTIRKYASAGSVKMQLTPLSGIDFSDASQIRMLIHSKGFFNASTESWLSALDCAVNRDVVICALGGLIGHLTRLMLHDALKNGEVLPYHVYKTCLRMDGQTLVNLEIFSNNFNGGSSVTLYKHLNHCVTASGKRLLRRWICHRLKDIDAINKRLDVVEGFIQNCGLGPTALGYLRKIPDLERLLGQVRSIVGLSSLLQLPFIGEKILKRRIKTFTMLINGLRNGIDLLSDLQRADHGVLALYKVVEIPSLSCLCELIHTFEERIRNEFSCGQLRKDSDVDDNGANNLARLVEFFIGKASEWSLVINAVSTIDVLRSFAAMTLSSFGAMCRPQVLLKDDVPILRMKGLWHLYAFAENANGLLGCYVPCTSCELTLADSIFMRLGATDRIMSGESTFLVECTETASVLQNATVDSLVLLDELGRGTSTFDGYAIAYAVFRHLLERVRCRQLFATHYHSLTKEFASHPHVSLQHMACMFKPSSNGNGQKELTFLYRLTSGACPESYGLQVATMAGIPKSIVEKASVAGRVMRSKIPGNFKSSEQRAEFSTLHEEWLREALSVSVMDGLLDDDIMDTLVCIRQELKAHFRKAR</sequence>
<dbReference type="FunFam" id="3.30.420.110:FF:000011">
    <property type="entry name" value="DNA mismatch repair protein"/>
    <property type="match status" value="1"/>
</dbReference>
<dbReference type="EMBL" id="CAJGYO010000006">
    <property type="protein sequence ID" value="CAD6240105.1"/>
    <property type="molecule type" value="Genomic_DNA"/>
</dbReference>
<gene>
    <name evidence="7" type="ORF">NCGR_LOCUS26814</name>
</gene>
<dbReference type="PANTHER" id="PTHR11361:SF148">
    <property type="entry name" value="DNA MISMATCH REPAIR PROTEIN MSH6"/>
    <property type="match status" value="1"/>
</dbReference>
<evidence type="ECO:0000313" key="8">
    <source>
        <dbReference type="Proteomes" id="UP000604825"/>
    </source>
</evidence>
<dbReference type="InterPro" id="IPR045076">
    <property type="entry name" value="MutS"/>
</dbReference>
<dbReference type="OrthoDB" id="10252754at2759"/>
<dbReference type="InterPro" id="IPR007860">
    <property type="entry name" value="DNA_mmatch_repair_MutS_con_dom"/>
</dbReference>
<dbReference type="SUPFAM" id="SSF55271">
    <property type="entry name" value="DNA repair protein MutS, domain I"/>
    <property type="match status" value="1"/>
</dbReference>
<dbReference type="Pfam" id="PF05188">
    <property type="entry name" value="MutS_II"/>
    <property type="match status" value="1"/>
</dbReference>
<organism evidence="7 8">
    <name type="scientific">Miscanthus lutarioriparius</name>
    <dbReference type="NCBI Taxonomy" id="422564"/>
    <lineage>
        <taxon>Eukaryota</taxon>
        <taxon>Viridiplantae</taxon>
        <taxon>Streptophyta</taxon>
        <taxon>Embryophyta</taxon>
        <taxon>Tracheophyta</taxon>
        <taxon>Spermatophyta</taxon>
        <taxon>Magnoliopsida</taxon>
        <taxon>Liliopsida</taxon>
        <taxon>Poales</taxon>
        <taxon>Poaceae</taxon>
        <taxon>PACMAD clade</taxon>
        <taxon>Panicoideae</taxon>
        <taxon>Andropogonodae</taxon>
        <taxon>Andropogoneae</taxon>
        <taxon>Saccharinae</taxon>
        <taxon>Miscanthus</taxon>
    </lineage>
</organism>
<dbReference type="SUPFAM" id="SSF53150">
    <property type="entry name" value="DNA repair protein MutS, domain II"/>
    <property type="match status" value="1"/>
</dbReference>
<dbReference type="SMART" id="SM00533">
    <property type="entry name" value="MUTSd"/>
    <property type="match status" value="1"/>
</dbReference>
<dbReference type="GO" id="GO:0032301">
    <property type="term" value="C:MutSalpha complex"/>
    <property type="evidence" value="ECO:0007669"/>
    <property type="project" value="TreeGrafter"/>
</dbReference>
<keyword evidence="8" id="KW-1185">Reference proteome</keyword>
<keyword evidence="3" id="KW-0227">DNA damage</keyword>
<evidence type="ECO:0000256" key="3">
    <source>
        <dbReference type="ARBA" id="ARBA00022763"/>
    </source>
</evidence>
<protein>
    <recommendedName>
        <fullName evidence="6">DNA mismatch repair proteins mutS family domain-containing protein</fullName>
    </recommendedName>
</protein>
<dbReference type="InterPro" id="IPR017261">
    <property type="entry name" value="DNA_mismatch_repair_MutS/MSH"/>
</dbReference>
<feature type="domain" description="DNA mismatch repair proteins mutS family" evidence="6">
    <location>
        <begin position="622"/>
        <end position="638"/>
    </location>
</feature>
<dbReference type="GO" id="GO:0030983">
    <property type="term" value="F:mismatched DNA binding"/>
    <property type="evidence" value="ECO:0007669"/>
    <property type="project" value="InterPro"/>
</dbReference>
<dbReference type="InterPro" id="IPR027417">
    <property type="entry name" value="P-loop_NTPase"/>
</dbReference>
<dbReference type="SMART" id="SM00534">
    <property type="entry name" value="MUTSac"/>
    <property type="match status" value="1"/>
</dbReference>
<name>A0A811PJ86_9POAL</name>
<keyword evidence="2" id="KW-0547">Nucleotide-binding</keyword>
<keyword evidence="5" id="KW-0238">DNA-binding</keyword>
<dbReference type="GO" id="GO:0006298">
    <property type="term" value="P:mismatch repair"/>
    <property type="evidence" value="ECO:0007669"/>
    <property type="project" value="InterPro"/>
</dbReference>
<evidence type="ECO:0000256" key="5">
    <source>
        <dbReference type="ARBA" id="ARBA00023125"/>
    </source>
</evidence>
<dbReference type="Pfam" id="PF01624">
    <property type="entry name" value="MutS_I"/>
    <property type="match status" value="1"/>
</dbReference>
<dbReference type="Gene3D" id="1.10.1420.10">
    <property type="match status" value="1"/>
</dbReference>
<reference evidence="7" key="1">
    <citation type="submission" date="2020-10" db="EMBL/GenBank/DDBJ databases">
        <authorList>
            <person name="Han B."/>
            <person name="Lu T."/>
            <person name="Zhao Q."/>
            <person name="Huang X."/>
            <person name="Zhao Y."/>
        </authorList>
    </citation>
    <scope>NUCLEOTIDE SEQUENCE</scope>
</reference>
<evidence type="ECO:0000256" key="4">
    <source>
        <dbReference type="ARBA" id="ARBA00022840"/>
    </source>
</evidence>
<dbReference type="InterPro" id="IPR016151">
    <property type="entry name" value="DNA_mismatch_repair_MutS_N"/>
</dbReference>
<evidence type="ECO:0000256" key="2">
    <source>
        <dbReference type="ARBA" id="ARBA00022741"/>
    </source>
</evidence>
<evidence type="ECO:0000256" key="1">
    <source>
        <dbReference type="ARBA" id="ARBA00006271"/>
    </source>
</evidence>
<dbReference type="SUPFAM" id="SSF48334">
    <property type="entry name" value="DNA repair protein MutS, domain III"/>
    <property type="match status" value="1"/>
</dbReference>
<evidence type="ECO:0000259" key="6">
    <source>
        <dbReference type="PROSITE" id="PS00486"/>
    </source>
</evidence>
<dbReference type="AlphaFoldDB" id="A0A811PJ86"/>
<dbReference type="InterPro" id="IPR007695">
    <property type="entry name" value="DNA_mismatch_repair_MutS-lik_N"/>
</dbReference>
<dbReference type="InterPro" id="IPR000432">
    <property type="entry name" value="DNA_mismatch_repair_MutS_C"/>
</dbReference>
<proteinExistence type="inferred from homology"/>
<dbReference type="GO" id="GO:0140664">
    <property type="term" value="F:ATP-dependent DNA damage sensor activity"/>
    <property type="evidence" value="ECO:0007669"/>
    <property type="project" value="InterPro"/>
</dbReference>
<dbReference type="GO" id="GO:0005524">
    <property type="term" value="F:ATP binding"/>
    <property type="evidence" value="ECO:0007669"/>
    <property type="project" value="UniProtKB-KW"/>
</dbReference>
<evidence type="ECO:0000313" key="7">
    <source>
        <dbReference type="EMBL" id="CAD6240105.1"/>
    </source>
</evidence>
<comment type="similarity">
    <text evidence="1">Belongs to the DNA mismatch repair MutS family.</text>
</comment>
<dbReference type="InterPro" id="IPR007696">
    <property type="entry name" value="DNA_mismatch_repair_MutS_core"/>
</dbReference>
<dbReference type="SUPFAM" id="SSF52540">
    <property type="entry name" value="P-loop containing nucleoside triphosphate hydrolases"/>
    <property type="match status" value="1"/>
</dbReference>
<dbReference type="Pfam" id="PF00488">
    <property type="entry name" value="MutS_V"/>
    <property type="match status" value="1"/>
</dbReference>
<keyword evidence="4" id="KW-0067">ATP-binding</keyword>
<dbReference type="Pfam" id="PF05192">
    <property type="entry name" value="MutS_III"/>
    <property type="match status" value="1"/>
</dbReference>
<dbReference type="Proteomes" id="UP000604825">
    <property type="component" value="Unassembled WGS sequence"/>
</dbReference>
<dbReference type="PROSITE" id="PS00486">
    <property type="entry name" value="DNA_MISMATCH_REPAIR_2"/>
    <property type="match status" value="1"/>
</dbReference>
<comment type="caution">
    <text evidence="7">The sequence shown here is derived from an EMBL/GenBank/DDBJ whole genome shotgun (WGS) entry which is preliminary data.</text>
</comment>
<dbReference type="Gene3D" id="3.30.420.110">
    <property type="entry name" value="MutS, connector domain"/>
    <property type="match status" value="1"/>
</dbReference>